<name>A0A7X2ME21_9LACO</name>
<reference evidence="2 3" key="1">
    <citation type="submission" date="2019-11" db="EMBL/GenBank/DDBJ databases">
        <title>Draft Genome Sequence of Plant Growth-Promoting Rhizosphere-Associated Bacteria.</title>
        <authorList>
            <person name="Vasilyev I.Y."/>
            <person name="Radchenko V."/>
            <person name="Ilnitskaya E.V."/>
        </authorList>
    </citation>
    <scope>NUCLEOTIDE SEQUENCE [LARGE SCALE GENOMIC DNA]</scope>
    <source>
        <strain evidence="2 3">VRA_01-1sq_f</strain>
    </source>
</reference>
<dbReference type="Gene3D" id="3.40.50.12780">
    <property type="entry name" value="N-terminal domain of ligase-like"/>
    <property type="match status" value="1"/>
</dbReference>
<dbReference type="PANTHER" id="PTHR43767">
    <property type="entry name" value="LONG-CHAIN-FATTY-ACID--COA LIGASE"/>
    <property type="match status" value="1"/>
</dbReference>
<gene>
    <name evidence="2" type="ORF">GKC33_03555</name>
</gene>
<sequence>MENWLKKRVLLSPNKIAIQAGNTKLTFKEVSDRVAVLTARLANKSRKGMRVALLTNNTIDGYLMILSLQQLGCEIVFLNKRLSHEELQYQLEDAAVSLLIYDESL</sequence>
<dbReference type="Pfam" id="PF00501">
    <property type="entry name" value="AMP-binding"/>
    <property type="match status" value="1"/>
</dbReference>
<accession>A0A7X2ME21</accession>
<feature type="domain" description="AMP-dependent synthetase/ligase" evidence="1">
    <location>
        <begin position="9"/>
        <end position="100"/>
    </location>
</feature>
<feature type="non-terminal residue" evidence="2">
    <location>
        <position position="105"/>
    </location>
</feature>
<comment type="caution">
    <text evidence="2">The sequence shown here is derived from an EMBL/GenBank/DDBJ whole genome shotgun (WGS) entry which is preliminary data.</text>
</comment>
<organism evidence="2 3">
    <name type="scientific">Ligilactobacillus salivarius</name>
    <dbReference type="NCBI Taxonomy" id="1624"/>
    <lineage>
        <taxon>Bacteria</taxon>
        <taxon>Bacillati</taxon>
        <taxon>Bacillota</taxon>
        <taxon>Bacilli</taxon>
        <taxon>Lactobacillales</taxon>
        <taxon>Lactobacillaceae</taxon>
        <taxon>Ligilactobacillus</taxon>
    </lineage>
</organism>
<dbReference type="Proteomes" id="UP000467635">
    <property type="component" value="Unassembled WGS sequence"/>
</dbReference>
<evidence type="ECO:0000313" key="3">
    <source>
        <dbReference type="Proteomes" id="UP000467635"/>
    </source>
</evidence>
<dbReference type="InterPro" id="IPR042099">
    <property type="entry name" value="ANL_N_sf"/>
</dbReference>
<dbReference type="EMBL" id="WKKX01000094">
    <property type="protein sequence ID" value="MSE07820.1"/>
    <property type="molecule type" value="Genomic_DNA"/>
</dbReference>
<dbReference type="InterPro" id="IPR050237">
    <property type="entry name" value="ATP-dep_AMP-bd_enzyme"/>
</dbReference>
<evidence type="ECO:0000313" key="2">
    <source>
        <dbReference type="EMBL" id="MSE07820.1"/>
    </source>
</evidence>
<evidence type="ECO:0000259" key="1">
    <source>
        <dbReference type="Pfam" id="PF00501"/>
    </source>
</evidence>
<dbReference type="AlphaFoldDB" id="A0A7X2ME21"/>
<dbReference type="SUPFAM" id="SSF56801">
    <property type="entry name" value="Acetyl-CoA synthetase-like"/>
    <property type="match status" value="1"/>
</dbReference>
<dbReference type="InterPro" id="IPR000873">
    <property type="entry name" value="AMP-dep_synth/lig_dom"/>
</dbReference>
<proteinExistence type="predicted"/>
<protein>
    <submittedName>
        <fullName evidence="2">AMP-binding protein</fullName>
    </submittedName>
</protein>
<dbReference type="PANTHER" id="PTHR43767:SF1">
    <property type="entry name" value="NONRIBOSOMAL PEPTIDE SYNTHASE PES1 (EUROFUNG)-RELATED"/>
    <property type="match status" value="1"/>
</dbReference>